<feature type="domain" description="Type 4 fimbrial biogenesis protein PilX N-terminal" evidence="2">
    <location>
        <begin position="11"/>
        <end position="51"/>
    </location>
</feature>
<name>A0A3G2T7Q0_9GAMM</name>
<evidence type="ECO:0000313" key="3">
    <source>
        <dbReference type="EMBL" id="AYO56373.1"/>
    </source>
</evidence>
<dbReference type="EMBL" id="CP033133">
    <property type="protein sequence ID" value="AYO56373.1"/>
    <property type="molecule type" value="Genomic_DNA"/>
</dbReference>
<reference evidence="3 4" key="1">
    <citation type="submission" date="2018-10" db="EMBL/GenBank/DDBJ databases">
        <title>The complete genome of Acinetobacter wuhouensis strain WCHAW010062.</title>
        <authorList>
            <person name="Hu Y."/>
            <person name="Long H."/>
            <person name="Feng Y."/>
            <person name="Zong Z."/>
        </authorList>
    </citation>
    <scope>NUCLEOTIDE SEQUENCE [LARGE SCALE GENOMIC DNA]</scope>
    <source>
        <strain evidence="3 4">WCHAW010062</strain>
    </source>
</reference>
<gene>
    <name evidence="3" type="ORF">CDG68_20165</name>
</gene>
<dbReference type="RefSeq" id="WP_087552298.1">
    <property type="nucleotide sequence ID" value="NZ_CP033133.1"/>
</dbReference>
<accession>A0A3G2T7Q0</accession>
<dbReference type="Proteomes" id="UP000279962">
    <property type="component" value="Chromosome"/>
</dbReference>
<dbReference type="Pfam" id="PF14341">
    <property type="entry name" value="PilX_N"/>
    <property type="match status" value="1"/>
</dbReference>
<proteinExistence type="predicted"/>
<evidence type="ECO:0000259" key="2">
    <source>
        <dbReference type="Pfam" id="PF14341"/>
    </source>
</evidence>
<evidence type="ECO:0000313" key="4">
    <source>
        <dbReference type="Proteomes" id="UP000279962"/>
    </source>
</evidence>
<dbReference type="InterPro" id="IPR025746">
    <property type="entry name" value="PilX_N_dom"/>
</dbReference>
<keyword evidence="1" id="KW-0812">Transmembrane</keyword>
<organism evidence="3 4">
    <name type="scientific">Acinetobacter wuhouensis</name>
    <dbReference type="NCBI Taxonomy" id="1879050"/>
    <lineage>
        <taxon>Bacteria</taxon>
        <taxon>Pseudomonadati</taxon>
        <taxon>Pseudomonadota</taxon>
        <taxon>Gammaproteobacteria</taxon>
        <taxon>Moraxellales</taxon>
        <taxon>Moraxellaceae</taxon>
        <taxon>Acinetobacter</taxon>
    </lineage>
</organism>
<evidence type="ECO:0000256" key="1">
    <source>
        <dbReference type="SAM" id="Phobius"/>
    </source>
</evidence>
<protein>
    <recommendedName>
        <fullName evidence="2">Type 4 fimbrial biogenesis protein PilX N-terminal domain-containing protein</fullName>
    </recommendedName>
</protein>
<feature type="transmembrane region" description="Helical" evidence="1">
    <location>
        <begin position="12"/>
        <end position="33"/>
    </location>
</feature>
<sequence length="250" mass="27720">MKRKYENKAQQGSVLIVVLVMLVVITLIGTWAIRGSITSLNIATNTQAQALLMQNSDSVFFTLENKTSDPLNFAKMRIGDGMLAYVLRPENKGKELVFCMRGDSTDNFEGSRLASVIYWQGATIKNSDLGKNGYCQINRANDFISGRKAVMTQVTVRASGNDRDWEHMYEGDDKESSKSTGIQKVSITATSILPNLSTSSNADVNTCLSNYTSFIDQVIENTTVTDCLTNKNIPYSTQEMEYTLRSVKNS</sequence>
<keyword evidence="1" id="KW-1133">Transmembrane helix</keyword>
<dbReference type="AlphaFoldDB" id="A0A3G2T7Q0"/>
<keyword evidence="1" id="KW-0472">Membrane</keyword>